<name>A0A4Y7SGX8_COPMI</name>
<proteinExistence type="predicted"/>
<dbReference type="STRING" id="71717.A0A4Y7SGX8"/>
<dbReference type="PANTHER" id="PTHR38926">
    <property type="entry name" value="F-BOX DOMAIN CONTAINING PROTEIN, EXPRESSED"/>
    <property type="match status" value="1"/>
</dbReference>
<reference evidence="3 4" key="1">
    <citation type="journal article" date="2019" name="Nat. Ecol. Evol.">
        <title>Megaphylogeny resolves global patterns of mushroom evolution.</title>
        <authorList>
            <person name="Varga T."/>
            <person name="Krizsan K."/>
            <person name="Foldi C."/>
            <person name="Dima B."/>
            <person name="Sanchez-Garcia M."/>
            <person name="Sanchez-Ramirez S."/>
            <person name="Szollosi G.J."/>
            <person name="Szarkandi J.G."/>
            <person name="Papp V."/>
            <person name="Albert L."/>
            <person name="Andreopoulos W."/>
            <person name="Angelini C."/>
            <person name="Antonin V."/>
            <person name="Barry K.W."/>
            <person name="Bougher N.L."/>
            <person name="Buchanan P."/>
            <person name="Buyck B."/>
            <person name="Bense V."/>
            <person name="Catcheside P."/>
            <person name="Chovatia M."/>
            <person name="Cooper J."/>
            <person name="Damon W."/>
            <person name="Desjardin D."/>
            <person name="Finy P."/>
            <person name="Geml J."/>
            <person name="Haridas S."/>
            <person name="Hughes K."/>
            <person name="Justo A."/>
            <person name="Karasinski D."/>
            <person name="Kautmanova I."/>
            <person name="Kiss B."/>
            <person name="Kocsube S."/>
            <person name="Kotiranta H."/>
            <person name="LaButti K.M."/>
            <person name="Lechner B.E."/>
            <person name="Liimatainen K."/>
            <person name="Lipzen A."/>
            <person name="Lukacs Z."/>
            <person name="Mihaltcheva S."/>
            <person name="Morgado L.N."/>
            <person name="Niskanen T."/>
            <person name="Noordeloos M.E."/>
            <person name="Ohm R.A."/>
            <person name="Ortiz-Santana B."/>
            <person name="Ovrebo C."/>
            <person name="Racz N."/>
            <person name="Riley R."/>
            <person name="Savchenko A."/>
            <person name="Shiryaev A."/>
            <person name="Soop K."/>
            <person name="Spirin V."/>
            <person name="Szebenyi C."/>
            <person name="Tomsovsky M."/>
            <person name="Tulloss R.E."/>
            <person name="Uehling J."/>
            <person name="Grigoriev I.V."/>
            <person name="Vagvolgyi C."/>
            <person name="Papp T."/>
            <person name="Martin F.M."/>
            <person name="Miettinen O."/>
            <person name="Hibbett D.S."/>
            <person name="Nagy L.G."/>
        </authorList>
    </citation>
    <scope>NUCLEOTIDE SEQUENCE [LARGE SCALE GENOMIC DNA]</scope>
    <source>
        <strain evidence="3 4">FP101781</strain>
    </source>
</reference>
<dbReference type="PANTHER" id="PTHR38926:SF72">
    <property type="entry name" value="IM:7136021-RELATED"/>
    <property type="match status" value="1"/>
</dbReference>
<keyword evidence="1" id="KW-0472">Membrane</keyword>
<organism evidence="3 4">
    <name type="scientific">Coprinellus micaceus</name>
    <name type="common">Glistening ink-cap mushroom</name>
    <name type="synonym">Coprinus micaceus</name>
    <dbReference type="NCBI Taxonomy" id="71717"/>
    <lineage>
        <taxon>Eukaryota</taxon>
        <taxon>Fungi</taxon>
        <taxon>Dikarya</taxon>
        <taxon>Basidiomycota</taxon>
        <taxon>Agaricomycotina</taxon>
        <taxon>Agaricomycetes</taxon>
        <taxon>Agaricomycetidae</taxon>
        <taxon>Agaricales</taxon>
        <taxon>Agaricineae</taxon>
        <taxon>Psathyrellaceae</taxon>
        <taxon>Coprinellus</taxon>
    </lineage>
</organism>
<keyword evidence="1" id="KW-1133">Transmembrane helix</keyword>
<accession>A0A4Y7SGX8</accession>
<keyword evidence="4" id="KW-1185">Reference proteome</keyword>
<dbReference type="InterPro" id="IPR001810">
    <property type="entry name" value="F-box_dom"/>
</dbReference>
<gene>
    <name evidence="3" type="ORF">FA13DRAFT_1742510</name>
</gene>
<feature type="transmembrane region" description="Helical" evidence="1">
    <location>
        <begin position="50"/>
        <end position="77"/>
    </location>
</feature>
<dbReference type="Proteomes" id="UP000298030">
    <property type="component" value="Unassembled WGS sequence"/>
</dbReference>
<feature type="transmembrane region" description="Helical" evidence="1">
    <location>
        <begin position="21"/>
        <end position="44"/>
    </location>
</feature>
<dbReference type="AlphaFoldDB" id="A0A4Y7SGX8"/>
<dbReference type="EMBL" id="QPFP01000127">
    <property type="protein sequence ID" value="TEB20971.1"/>
    <property type="molecule type" value="Genomic_DNA"/>
</dbReference>
<keyword evidence="1" id="KW-0812">Transmembrane</keyword>
<sequence>MTGARAQQSLRRSTWVNIVELWLSLCILAKLVGLILLILTSIVLLPVLALLLALGLLCLSILSVIPFLFVMHAVPWLNDFFRHLAERDVNEGSLAQLPPEILQKIFDHCCDQEYVDFFHHFSLGPTEERRCNTVYTLKSVCKEWKFLAETTPTLWQKIQFGSFYPPRVQEPDHKGEDVFRSLRHCTDMMEKVLLPRSGQLPIQIWVTRRCGPFHMHYPGSLCNHVGYTLPLLKLISPQSHRFTSLALDGWGCEEGEVVENLIYILSSIDFRHLEVLALDGGVPWGRYPSSQPPFNLFQHAPKLAKLVLTGSEPWMRGRGGITENLIIRWSKITTLELNLSRYDRNGPTVSVSEVARVLQAVCHNLIHLSWMGDWHCHGNYFEERRVAAAISKLPEIFGGPQLVLSDLHSLTLADKDNEFQFSTIFLPKIMCPKLEELRVLLCTEDQSYGYNLREKSVARPPIDGLRQLLYESPNLRQVTILQTGTDGFRGKLEDDRIGKDMGWSTTFGYLVLQGNREYLQSLVADRLSRDAGFSSQLSLHSLSQHSPEFTKLLLRRIMALVPWYTFTTDEERRLNNRHPIRPVAKTTREMFQGTDQGLLFQKTFTFVQDIARTADHDLQYGHLPTVDQVIWGDMMSSKDLSILTSLLDLIRYREPSASPMYGLDSLHDTCIFTIAVPRGRFRCALL</sequence>
<evidence type="ECO:0000259" key="2">
    <source>
        <dbReference type="Pfam" id="PF12937"/>
    </source>
</evidence>
<feature type="domain" description="F-box" evidence="2">
    <location>
        <begin position="95"/>
        <end position="158"/>
    </location>
</feature>
<comment type="caution">
    <text evidence="3">The sequence shown here is derived from an EMBL/GenBank/DDBJ whole genome shotgun (WGS) entry which is preliminary data.</text>
</comment>
<evidence type="ECO:0000256" key="1">
    <source>
        <dbReference type="SAM" id="Phobius"/>
    </source>
</evidence>
<dbReference type="Pfam" id="PF12937">
    <property type="entry name" value="F-box-like"/>
    <property type="match status" value="1"/>
</dbReference>
<protein>
    <recommendedName>
        <fullName evidence="2">F-box domain-containing protein</fullName>
    </recommendedName>
</protein>
<dbReference type="OrthoDB" id="2905556at2759"/>
<dbReference type="Gene3D" id="1.20.1280.50">
    <property type="match status" value="1"/>
</dbReference>
<evidence type="ECO:0000313" key="3">
    <source>
        <dbReference type="EMBL" id="TEB20971.1"/>
    </source>
</evidence>
<evidence type="ECO:0000313" key="4">
    <source>
        <dbReference type="Proteomes" id="UP000298030"/>
    </source>
</evidence>